<dbReference type="STRING" id="587636.SAMN05216199_2293"/>
<dbReference type="EMBL" id="FOHB01000003">
    <property type="protein sequence ID" value="SES16580.1"/>
    <property type="molecule type" value="Genomic_DNA"/>
</dbReference>
<accession>A0A1H9V437</accession>
<keyword evidence="3" id="KW-1185">Reference proteome</keyword>
<gene>
    <name evidence="2" type="ORF">SAMN05216199_2293</name>
</gene>
<evidence type="ECO:0000313" key="3">
    <source>
        <dbReference type="Proteomes" id="UP000199019"/>
    </source>
</evidence>
<reference evidence="3" key="1">
    <citation type="submission" date="2016-10" db="EMBL/GenBank/DDBJ databases">
        <authorList>
            <person name="Varghese N."/>
            <person name="Submissions S."/>
        </authorList>
    </citation>
    <scope>NUCLEOTIDE SEQUENCE [LARGE SCALE GENOMIC DNA]</scope>
    <source>
        <strain evidence="3">CGMCC 1.6963</strain>
    </source>
</reference>
<protein>
    <submittedName>
        <fullName evidence="2">Uncharacterized protein</fullName>
    </submittedName>
</protein>
<feature type="compositionally biased region" description="Polar residues" evidence="1">
    <location>
        <begin position="1"/>
        <end position="27"/>
    </location>
</feature>
<proteinExistence type="predicted"/>
<evidence type="ECO:0000256" key="1">
    <source>
        <dbReference type="SAM" id="MobiDB-lite"/>
    </source>
</evidence>
<dbReference type="Proteomes" id="UP000199019">
    <property type="component" value="Unassembled WGS sequence"/>
</dbReference>
<feature type="region of interest" description="Disordered" evidence="1">
    <location>
        <begin position="1"/>
        <end position="30"/>
    </location>
</feature>
<organism evidence="2 3">
    <name type="scientific">Pedococcus cremeus</name>
    <dbReference type="NCBI Taxonomy" id="587636"/>
    <lineage>
        <taxon>Bacteria</taxon>
        <taxon>Bacillati</taxon>
        <taxon>Actinomycetota</taxon>
        <taxon>Actinomycetes</taxon>
        <taxon>Micrococcales</taxon>
        <taxon>Intrasporangiaceae</taxon>
        <taxon>Pedococcus</taxon>
    </lineage>
</organism>
<dbReference type="AlphaFoldDB" id="A0A1H9V437"/>
<evidence type="ECO:0000313" key="2">
    <source>
        <dbReference type="EMBL" id="SES16580.1"/>
    </source>
</evidence>
<sequence>MTSPMSITLITVPSGSASPMSLPSAVSSAAGERVEVVSGEAGPPVASAA</sequence>
<name>A0A1H9V437_9MICO</name>